<dbReference type="SMART" id="SM00248">
    <property type="entry name" value="ANK"/>
    <property type="match status" value="1"/>
</dbReference>
<dbReference type="InterPro" id="IPR002110">
    <property type="entry name" value="Ankyrin_rpt"/>
</dbReference>
<reference evidence="4" key="1">
    <citation type="submission" date="2019-10" db="EMBL/GenBank/DDBJ databases">
        <title>Draft genome sequece of Microseira wollei NIES-4236.</title>
        <authorList>
            <person name="Yamaguchi H."/>
            <person name="Suzuki S."/>
            <person name="Kawachi M."/>
        </authorList>
    </citation>
    <scope>NUCLEOTIDE SEQUENCE</scope>
    <source>
        <strain evidence="4">NIES-4236</strain>
    </source>
</reference>
<sequence>MSSLDQQLRGDAKTVEAVLAQGANVNVTGGVTPVGESNTALMWAAAEGHLDVVNILLAHGADVNVKNDANYTALMYAAERGDSHIISCPREISCV</sequence>
<accession>A0AAV3XII5</accession>
<name>A0AAV3XII5_9CYAN</name>
<protein>
    <submittedName>
        <fullName evidence="4">Ankyrin</fullName>
    </submittedName>
</protein>
<organism evidence="4 5">
    <name type="scientific">Microseira wollei NIES-4236</name>
    <dbReference type="NCBI Taxonomy" id="2530354"/>
    <lineage>
        <taxon>Bacteria</taxon>
        <taxon>Bacillati</taxon>
        <taxon>Cyanobacteriota</taxon>
        <taxon>Cyanophyceae</taxon>
        <taxon>Oscillatoriophycideae</taxon>
        <taxon>Aerosakkonematales</taxon>
        <taxon>Aerosakkonemataceae</taxon>
        <taxon>Microseira</taxon>
    </lineage>
</organism>
<evidence type="ECO:0000256" key="3">
    <source>
        <dbReference type="PROSITE-ProRule" id="PRU00023"/>
    </source>
</evidence>
<dbReference type="Pfam" id="PF12796">
    <property type="entry name" value="Ank_2"/>
    <property type="match status" value="1"/>
</dbReference>
<dbReference type="InterPro" id="IPR036770">
    <property type="entry name" value="Ankyrin_rpt-contain_sf"/>
</dbReference>
<dbReference type="EMBL" id="BLAY01000132">
    <property type="protein sequence ID" value="GET41720.1"/>
    <property type="molecule type" value="Genomic_DNA"/>
</dbReference>
<keyword evidence="1" id="KW-0677">Repeat</keyword>
<keyword evidence="2 3" id="KW-0040">ANK repeat</keyword>
<evidence type="ECO:0000313" key="5">
    <source>
        <dbReference type="Proteomes" id="UP001050975"/>
    </source>
</evidence>
<dbReference type="AlphaFoldDB" id="A0AAV3XII5"/>
<dbReference type="PROSITE" id="PS50297">
    <property type="entry name" value="ANK_REP_REGION"/>
    <property type="match status" value="1"/>
</dbReference>
<evidence type="ECO:0000313" key="4">
    <source>
        <dbReference type="EMBL" id="GET41720.1"/>
    </source>
</evidence>
<dbReference type="PANTHER" id="PTHR24171">
    <property type="entry name" value="ANKYRIN REPEAT DOMAIN-CONTAINING PROTEIN 39-RELATED"/>
    <property type="match status" value="1"/>
</dbReference>
<dbReference type="SUPFAM" id="SSF48403">
    <property type="entry name" value="Ankyrin repeat"/>
    <property type="match status" value="1"/>
</dbReference>
<proteinExistence type="predicted"/>
<dbReference type="RefSeq" id="WP_226588257.1">
    <property type="nucleotide sequence ID" value="NZ_BLAY01000132.1"/>
</dbReference>
<evidence type="ECO:0000256" key="2">
    <source>
        <dbReference type="ARBA" id="ARBA00023043"/>
    </source>
</evidence>
<keyword evidence="5" id="KW-1185">Reference proteome</keyword>
<dbReference type="Proteomes" id="UP001050975">
    <property type="component" value="Unassembled WGS sequence"/>
</dbReference>
<dbReference type="PANTHER" id="PTHR24171:SF9">
    <property type="entry name" value="ANKYRIN REPEAT DOMAIN-CONTAINING PROTEIN 39"/>
    <property type="match status" value="1"/>
</dbReference>
<comment type="caution">
    <text evidence="4">The sequence shown here is derived from an EMBL/GenBank/DDBJ whole genome shotgun (WGS) entry which is preliminary data.</text>
</comment>
<evidence type="ECO:0000256" key="1">
    <source>
        <dbReference type="ARBA" id="ARBA00022737"/>
    </source>
</evidence>
<dbReference type="Gene3D" id="1.25.40.20">
    <property type="entry name" value="Ankyrin repeat-containing domain"/>
    <property type="match status" value="1"/>
</dbReference>
<feature type="repeat" description="ANK" evidence="3">
    <location>
        <begin position="36"/>
        <end position="68"/>
    </location>
</feature>
<gene>
    <name evidence="4" type="ORF">MiSe_65340</name>
</gene>
<dbReference type="PROSITE" id="PS50088">
    <property type="entry name" value="ANK_REPEAT"/>
    <property type="match status" value="1"/>
</dbReference>